<organism evidence="1 2">
    <name type="scientific">Clonostachys solani</name>
    <dbReference type="NCBI Taxonomy" id="160281"/>
    <lineage>
        <taxon>Eukaryota</taxon>
        <taxon>Fungi</taxon>
        <taxon>Dikarya</taxon>
        <taxon>Ascomycota</taxon>
        <taxon>Pezizomycotina</taxon>
        <taxon>Sordariomycetes</taxon>
        <taxon>Hypocreomycetidae</taxon>
        <taxon>Hypocreales</taxon>
        <taxon>Bionectriaceae</taxon>
        <taxon>Clonostachys</taxon>
    </lineage>
</organism>
<evidence type="ECO:0000313" key="1">
    <source>
        <dbReference type="EMBL" id="CAH0040324.1"/>
    </source>
</evidence>
<accession>A0A9N9YTK9</accession>
<gene>
    <name evidence="1" type="ORF">CSOL1703_00003881</name>
</gene>
<evidence type="ECO:0000313" key="2">
    <source>
        <dbReference type="Proteomes" id="UP000775872"/>
    </source>
</evidence>
<dbReference type="Pfam" id="PF13095">
    <property type="entry name" value="FTA2"/>
    <property type="match status" value="1"/>
</dbReference>
<dbReference type="OrthoDB" id="3432781at2759"/>
<comment type="caution">
    <text evidence="1">The sequence shown here is derived from an EMBL/GenBank/DDBJ whole genome shotgun (WGS) entry which is preliminary data.</text>
</comment>
<dbReference type="AlphaFoldDB" id="A0A9N9YTK9"/>
<reference evidence="1" key="1">
    <citation type="submission" date="2021-10" db="EMBL/GenBank/DDBJ databases">
        <authorList>
            <person name="Piombo E."/>
        </authorList>
    </citation>
    <scope>NUCLEOTIDE SEQUENCE</scope>
</reference>
<dbReference type="InterPro" id="IPR025213">
    <property type="entry name" value="Sim4_Fta2"/>
</dbReference>
<dbReference type="Proteomes" id="UP000775872">
    <property type="component" value="Unassembled WGS sequence"/>
</dbReference>
<keyword evidence="2" id="KW-1185">Reference proteome</keyword>
<protein>
    <submittedName>
        <fullName evidence="1">Uncharacterized protein</fullName>
    </submittedName>
</protein>
<sequence>MARKRHVPPVPEELPPCDGPKLPLFEHHNSKIEWLERLGDGEETSHEGYVFRVKIKRAEYAIKVGLQFKFYDPMESEYFWEPLIGDVSLNTAAYYTDPFYAECRAYGRIREATKKRPKISDAATRCYGFLFLSDRDQRYLEGKKCDLGLEEVDLAYQRQTPGGVRPRAIVKSLASSDHGITELNLRKILDRIHMLNRERIYNMDIRLDNIRDGKLVDFGSSWTEPHKLLDALDAGTSYSYRTTDRAMFDEMVVDESLPNPKHIVAMHFMTLRPRYN</sequence>
<proteinExistence type="predicted"/>
<dbReference type="EMBL" id="CABFOC020000002">
    <property type="protein sequence ID" value="CAH0040324.1"/>
    <property type="molecule type" value="Genomic_DNA"/>
</dbReference>
<name>A0A9N9YTK9_9HYPO</name>